<dbReference type="EMBL" id="BART01028387">
    <property type="protein sequence ID" value="GAG90290.1"/>
    <property type="molecule type" value="Genomic_DNA"/>
</dbReference>
<feature type="non-terminal residue" evidence="3">
    <location>
        <position position="272"/>
    </location>
</feature>
<dbReference type="PANTHER" id="PTHR43586">
    <property type="entry name" value="CYSTEINE DESULFURASE"/>
    <property type="match status" value="1"/>
</dbReference>
<proteinExistence type="predicted"/>
<dbReference type="InterPro" id="IPR015424">
    <property type="entry name" value="PyrdxlP-dep_Trfase"/>
</dbReference>
<keyword evidence="1" id="KW-0663">Pyridoxal phosphate</keyword>
<feature type="non-terminal residue" evidence="3">
    <location>
        <position position="1"/>
    </location>
</feature>
<evidence type="ECO:0000313" key="3">
    <source>
        <dbReference type="EMBL" id="GAG90290.1"/>
    </source>
</evidence>
<evidence type="ECO:0000259" key="2">
    <source>
        <dbReference type="Pfam" id="PF00266"/>
    </source>
</evidence>
<dbReference type="Pfam" id="PF00266">
    <property type="entry name" value="Aminotran_5"/>
    <property type="match status" value="1"/>
</dbReference>
<name>X1B5C7_9ZZZZ</name>
<organism evidence="3">
    <name type="scientific">marine sediment metagenome</name>
    <dbReference type="NCBI Taxonomy" id="412755"/>
    <lineage>
        <taxon>unclassified sequences</taxon>
        <taxon>metagenomes</taxon>
        <taxon>ecological metagenomes</taxon>
    </lineage>
</organism>
<accession>X1B5C7</accession>
<comment type="caution">
    <text evidence="3">The sequence shown here is derived from an EMBL/GenBank/DDBJ whole genome shotgun (WGS) entry which is preliminary data.</text>
</comment>
<dbReference type="InterPro" id="IPR015421">
    <property type="entry name" value="PyrdxlP-dep_Trfase_major"/>
</dbReference>
<reference evidence="3" key="1">
    <citation type="journal article" date="2014" name="Front. Microbiol.">
        <title>High frequency of phylogenetically diverse reductive dehalogenase-homologous genes in deep subseafloor sedimentary metagenomes.</title>
        <authorList>
            <person name="Kawai M."/>
            <person name="Futagami T."/>
            <person name="Toyoda A."/>
            <person name="Takaki Y."/>
            <person name="Nishi S."/>
            <person name="Hori S."/>
            <person name="Arai W."/>
            <person name="Tsubouchi T."/>
            <person name="Morono Y."/>
            <person name="Uchiyama I."/>
            <person name="Ito T."/>
            <person name="Fujiyama A."/>
            <person name="Inagaki F."/>
            <person name="Takami H."/>
        </authorList>
    </citation>
    <scope>NUCLEOTIDE SEQUENCE</scope>
    <source>
        <strain evidence="3">Expedition CK06-06</strain>
    </source>
</reference>
<sequence>SYANTHTEDDYSGKYMTTLLHQAEAKIKQSVNAGIGGKVIAAGSGCTGALKKLQEIIGVYIPPVARENIYSFMRKSSDVGRGFGGKLEKDSPVVFIGPYEHHTNELMWREALVEVVVIPFDSEGRIDLKELEKKLSAPEYKQRLKIGSFSAGSNITGILTRVYDIARLCHKHNALVFFDFAAVAPYIEINMNKDKEAYFDAIFFSPHKFLGGPGTSGILVFNEKIYRTDLPPTTAGGGTVTFVGYNTHDFSNDIETREKAGTPPILQTIKAA</sequence>
<evidence type="ECO:0000256" key="1">
    <source>
        <dbReference type="ARBA" id="ARBA00022898"/>
    </source>
</evidence>
<gene>
    <name evidence="3" type="ORF">S01H4_50072</name>
</gene>
<dbReference type="AlphaFoldDB" id="X1B5C7"/>
<dbReference type="Gene3D" id="3.40.640.10">
    <property type="entry name" value="Type I PLP-dependent aspartate aminotransferase-like (Major domain)"/>
    <property type="match status" value="1"/>
</dbReference>
<dbReference type="PANTHER" id="PTHR43586:SF8">
    <property type="entry name" value="CYSTEINE DESULFURASE 1, CHLOROPLASTIC"/>
    <property type="match status" value="1"/>
</dbReference>
<feature type="domain" description="Aminotransferase class V" evidence="2">
    <location>
        <begin position="94"/>
        <end position="269"/>
    </location>
</feature>
<dbReference type="InterPro" id="IPR000192">
    <property type="entry name" value="Aminotrans_V_dom"/>
</dbReference>
<protein>
    <recommendedName>
        <fullName evidence="2">Aminotransferase class V domain-containing protein</fullName>
    </recommendedName>
</protein>
<dbReference type="SUPFAM" id="SSF53383">
    <property type="entry name" value="PLP-dependent transferases"/>
    <property type="match status" value="1"/>
</dbReference>